<sequence length="165" mass="17741">MSFNKNSAILISRLACRGNLHRPATIPVAAFHVSASSNKGVVDKAKEMGHNANMEAGKKVDQVLGKMENATQKAGEVREDLKHRSASDAVHEASEKAKKGFESVLSKTKKAVGLGTKKTEDTVDAVRENVDKASEKAKDAAKDTASKVQEKTKEAGDEAKRKLNQ</sequence>
<comment type="caution">
    <text evidence="2">The sequence shown here is derived from an EMBL/GenBank/DDBJ whole genome shotgun (WGS) entry which is preliminary data.</text>
</comment>
<dbReference type="AlphaFoldDB" id="A0A8H7EU78"/>
<dbReference type="Proteomes" id="UP000605846">
    <property type="component" value="Unassembled WGS sequence"/>
</dbReference>
<name>A0A8H7EU78_9FUNG</name>
<organism evidence="2 3">
    <name type="scientific">Apophysomyces ossiformis</name>
    <dbReference type="NCBI Taxonomy" id="679940"/>
    <lineage>
        <taxon>Eukaryota</taxon>
        <taxon>Fungi</taxon>
        <taxon>Fungi incertae sedis</taxon>
        <taxon>Mucoromycota</taxon>
        <taxon>Mucoromycotina</taxon>
        <taxon>Mucoromycetes</taxon>
        <taxon>Mucorales</taxon>
        <taxon>Mucorineae</taxon>
        <taxon>Mucoraceae</taxon>
        <taxon>Apophysomyces</taxon>
    </lineage>
</organism>
<proteinExistence type="predicted"/>
<keyword evidence="3" id="KW-1185">Reference proteome</keyword>
<dbReference type="EMBL" id="JABAYA010000002">
    <property type="protein sequence ID" value="KAF7732480.1"/>
    <property type="molecule type" value="Genomic_DNA"/>
</dbReference>
<accession>A0A8H7EU78</accession>
<evidence type="ECO:0000256" key="1">
    <source>
        <dbReference type="SAM" id="MobiDB-lite"/>
    </source>
</evidence>
<evidence type="ECO:0000313" key="2">
    <source>
        <dbReference type="EMBL" id="KAF7732480.1"/>
    </source>
</evidence>
<feature type="region of interest" description="Disordered" evidence="1">
    <location>
        <begin position="74"/>
        <end position="165"/>
    </location>
</feature>
<reference evidence="2" key="1">
    <citation type="submission" date="2020-01" db="EMBL/GenBank/DDBJ databases">
        <title>Genome Sequencing of Three Apophysomyces-Like Fungal Strains Confirms a Novel Fungal Genus in the Mucoromycota with divergent Burkholderia-like Endosymbiotic Bacteria.</title>
        <authorList>
            <person name="Stajich J.E."/>
            <person name="Macias A.M."/>
            <person name="Carter-House D."/>
            <person name="Lovett B."/>
            <person name="Kasson L.R."/>
            <person name="Berry K."/>
            <person name="Grigoriev I."/>
            <person name="Chang Y."/>
            <person name="Spatafora J."/>
            <person name="Kasson M.T."/>
        </authorList>
    </citation>
    <scope>NUCLEOTIDE SEQUENCE</scope>
    <source>
        <strain evidence="2">NRRL A-21654</strain>
    </source>
</reference>
<feature type="compositionally biased region" description="Basic and acidic residues" evidence="1">
    <location>
        <begin position="117"/>
        <end position="165"/>
    </location>
</feature>
<protein>
    <submittedName>
        <fullName evidence="2">Uncharacterized protein</fullName>
    </submittedName>
</protein>
<dbReference type="Gene3D" id="1.20.120.20">
    <property type="entry name" value="Apolipoprotein"/>
    <property type="match status" value="1"/>
</dbReference>
<evidence type="ECO:0000313" key="3">
    <source>
        <dbReference type="Proteomes" id="UP000605846"/>
    </source>
</evidence>
<feature type="compositionally biased region" description="Basic and acidic residues" evidence="1">
    <location>
        <begin position="75"/>
        <end position="101"/>
    </location>
</feature>
<dbReference type="OrthoDB" id="4023585at2759"/>
<gene>
    <name evidence="2" type="ORF">EC973_003225</name>
</gene>